<accession>A0ABT3QD47</accession>
<reference evidence="1 2" key="1">
    <citation type="submission" date="2022-11" db="EMBL/GenBank/DDBJ databases">
        <title>Genome sequencing of Acetobacter type strain.</title>
        <authorList>
            <person name="Heo J."/>
            <person name="Lee D."/>
            <person name="Han B.-H."/>
            <person name="Hong S.-B."/>
            <person name="Kwon S.-W."/>
        </authorList>
    </citation>
    <scope>NUCLEOTIDE SEQUENCE [LARGE SCALE GENOMIC DNA]</scope>
    <source>
        <strain evidence="1 2">KACC 21253</strain>
    </source>
</reference>
<dbReference type="NCBIfam" id="TIGR03353">
    <property type="entry name" value="VI_chp_4"/>
    <property type="match status" value="1"/>
</dbReference>
<sequence length="442" mass="49140">MSWNNRVAWEEGMFLRAQHFQQQDRWTEEQIRQTLRFVRPDGWGFVHLQISQDLLTSGRFALTYASGVFDDGTPFSMPGEADLPPPLEIPDTTRDALIYLALPVRQAGAMEMIADGRKDGRYAVSTFEAFDTQSGSSQPSEIDIGRLSTILLTENSDHEGYLCLPVARVREVLPSQQVVLDQGWIPPSLTCYATTQLSALAIELTGMLNQRGNAIAARLTSPGGKGSAEVADFLLLQSINGWQNLMSHFAETGTVHPEDFYRFLICVAGELSTFTAPDKRPSQYQPYRHKDIQASFAPVVADIRRSLSAVYEQTAVMIELNLRRHGIRTGTIHDRSLLAKASFILAITAEMPTEELRRLFPHTVKIGAVEHIRELVNVAMPGIGLRPLPVAPRQMPFYAGATYFELDRNSPSWQSLNSSGGIALHVSGDFPGLKIELWAIRS</sequence>
<protein>
    <submittedName>
        <fullName evidence="1">Type VI secretion system baseplate subunit TssK</fullName>
    </submittedName>
</protein>
<evidence type="ECO:0000313" key="1">
    <source>
        <dbReference type="EMBL" id="MCX2563222.1"/>
    </source>
</evidence>
<dbReference type="InterPro" id="IPR010263">
    <property type="entry name" value="T6SS_TssK"/>
</dbReference>
<dbReference type="PANTHER" id="PTHR35566">
    <property type="entry name" value="BLR3599 PROTEIN"/>
    <property type="match status" value="1"/>
</dbReference>
<comment type="caution">
    <text evidence="1">The sequence shown here is derived from an EMBL/GenBank/DDBJ whole genome shotgun (WGS) entry which is preliminary data.</text>
</comment>
<gene>
    <name evidence="1" type="primary">tssK</name>
    <name evidence="1" type="ORF">OQ497_04490</name>
</gene>
<evidence type="ECO:0000313" key="2">
    <source>
        <dbReference type="Proteomes" id="UP001301152"/>
    </source>
</evidence>
<proteinExistence type="predicted"/>
<dbReference type="RefSeq" id="WP_086555162.1">
    <property type="nucleotide sequence ID" value="NZ_JAERKX010000004.1"/>
</dbReference>
<dbReference type="Pfam" id="PF05936">
    <property type="entry name" value="T6SS_VasE"/>
    <property type="match status" value="1"/>
</dbReference>
<dbReference type="EMBL" id="JAPIUZ010000001">
    <property type="protein sequence ID" value="MCX2563222.1"/>
    <property type="molecule type" value="Genomic_DNA"/>
</dbReference>
<organism evidence="1 2">
    <name type="scientific">Acetobacter thailandicus</name>
    <dbReference type="NCBI Taxonomy" id="1502842"/>
    <lineage>
        <taxon>Bacteria</taxon>
        <taxon>Pseudomonadati</taxon>
        <taxon>Pseudomonadota</taxon>
        <taxon>Alphaproteobacteria</taxon>
        <taxon>Acetobacterales</taxon>
        <taxon>Acetobacteraceae</taxon>
        <taxon>Acetobacter</taxon>
    </lineage>
</organism>
<dbReference type="Proteomes" id="UP001301152">
    <property type="component" value="Unassembled WGS sequence"/>
</dbReference>
<dbReference type="PANTHER" id="PTHR35566:SF1">
    <property type="entry name" value="TYPE VI SECRETION SYSTEM BASEPLATE COMPONENT TSSK1"/>
    <property type="match status" value="1"/>
</dbReference>
<keyword evidence="2" id="KW-1185">Reference proteome</keyword>
<name>A0ABT3QD47_9PROT</name>